<dbReference type="EMBL" id="BMIG01000012">
    <property type="protein sequence ID" value="GGB07111.1"/>
    <property type="molecule type" value="Genomic_DNA"/>
</dbReference>
<comment type="similarity">
    <text evidence="1">Belongs to the MobA/MobL family.</text>
</comment>
<gene>
    <name evidence="5" type="ORF">GCM10011496_30000</name>
</gene>
<feature type="region of interest" description="Disordered" evidence="3">
    <location>
        <begin position="225"/>
        <end position="244"/>
    </location>
</feature>
<sequence length="314" mass="34394">MVCDRTGLVFNFTYKKEVSYSAILAPEGAAPWVFSRAELWGRVEHQKRKNAQLAREIQVALPIELTHAQQVALIHGYVQAQFVSLAMVADINIHLKPGNPHAHVLLTLCDVEADGFGAKRRDWNHPSLVARWREAWASACNSSLEEAGHDARIDHRSNKARGIDLPATVHEGRRTPANAEAWEARAEFNAWVRTQVALAKVQADVKAVQSQIVDLTSSIEQALAERSAQRPPSDVPISSSPPTTVLTQAMPPTNTRIWTPASATRARDFSIAGLLARRAHAVGPSSPIRPAHPSNPQPEVTHVSVSIFQGDKPC</sequence>
<protein>
    <recommendedName>
        <fullName evidence="4">MobA/MobL protein domain-containing protein</fullName>
    </recommendedName>
</protein>
<evidence type="ECO:0000256" key="3">
    <source>
        <dbReference type="SAM" id="MobiDB-lite"/>
    </source>
</evidence>
<feature type="domain" description="MobA/MobL protein" evidence="4">
    <location>
        <begin position="4"/>
        <end position="175"/>
    </location>
</feature>
<reference evidence="5" key="2">
    <citation type="submission" date="2020-09" db="EMBL/GenBank/DDBJ databases">
        <authorList>
            <person name="Sun Q."/>
            <person name="Zhou Y."/>
        </authorList>
    </citation>
    <scope>NUCLEOTIDE SEQUENCE</scope>
    <source>
        <strain evidence="5">CGMCC 1.15322</strain>
    </source>
</reference>
<dbReference type="AlphaFoldDB" id="A0A916WKN3"/>
<keyword evidence="2" id="KW-0184">Conjugation</keyword>
<dbReference type="InterPro" id="IPR005053">
    <property type="entry name" value="MobA_MobL"/>
</dbReference>
<dbReference type="Pfam" id="PF03389">
    <property type="entry name" value="MobA_MobL"/>
    <property type="match status" value="1"/>
</dbReference>
<comment type="caution">
    <text evidence="5">The sequence shown here is derived from an EMBL/GenBank/DDBJ whole genome shotgun (WGS) entry which is preliminary data.</text>
</comment>
<proteinExistence type="inferred from homology"/>
<keyword evidence="6" id="KW-1185">Reference proteome</keyword>
<evidence type="ECO:0000313" key="5">
    <source>
        <dbReference type="EMBL" id="GGB07111.1"/>
    </source>
</evidence>
<accession>A0A916WKN3</accession>
<evidence type="ECO:0000259" key="4">
    <source>
        <dbReference type="Pfam" id="PF03389"/>
    </source>
</evidence>
<evidence type="ECO:0000256" key="1">
    <source>
        <dbReference type="ARBA" id="ARBA00010873"/>
    </source>
</evidence>
<feature type="compositionally biased region" description="Low complexity" evidence="3">
    <location>
        <begin position="231"/>
        <end position="242"/>
    </location>
</feature>
<evidence type="ECO:0000256" key="2">
    <source>
        <dbReference type="ARBA" id="ARBA00022971"/>
    </source>
</evidence>
<reference evidence="5" key="1">
    <citation type="journal article" date="2014" name="Int. J. Syst. Evol. Microbiol.">
        <title>Complete genome sequence of Corynebacterium casei LMG S-19264T (=DSM 44701T), isolated from a smear-ripened cheese.</title>
        <authorList>
            <consortium name="US DOE Joint Genome Institute (JGI-PGF)"/>
            <person name="Walter F."/>
            <person name="Albersmeier A."/>
            <person name="Kalinowski J."/>
            <person name="Ruckert C."/>
        </authorList>
    </citation>
    <scope>NUCLEOTIDE SEQUENCE</scope>
    <source>
        <strain evidence="5">CGMCC 1.15322</strain>
    </source>
</reference>
<organism evidence="5 6">
    <name type="scientific">Polaromonas eurypsychrophila</name>
    <dbReference type="NCBI Taxonomy" id="1614635"/>
    <lineage>
        <taxon>Bacteria</taxon>
        <taxon>Pseudomonadati</taxon>
        <taxon>Pseudomonadota</taxon>
        <taxon>Betaproteobacteria</taxon>
        <taxon>Burkholderiales</taxon>
        <taxon>Comamonadaceae</taxon>
        <taxon>Polaromonas</taxon>
    </lineage>
</organism>
<name>A0A916WKN3_9BURK</name>
<evidence type="ECO:0000313" key="6">
    <source>
        <dbReference type="Proteomes" id="UP000620596"/>
    </source>
</evidence>
<dbReference type="Proteomes" id="UP000620596">
    <property type="component" value="Unassembled WGS sequence"/>
</dbReference>
<dbReference type="Gene3D" id="3.30.930.30">
    <property type="match status" value="1"/>
</dbReference>